<gene>
    <name evidence="2" type="ORF">NU887_10530</name>
</gene>
<dbReference type="InterPro" id="IPR038636">
    <property type="entry name" value="Wzi_sf"/>
</dbReference>
<dbReference type="AlphaFoldDB" id="A0A9X2P400"/>
<reference evidence="2" key="1">
    <citation type="submission" date="2022-08" db="EMBL/GenBank/DDBJ databases">
        <authorList>
            <person name="Zhang D."/>
        </authorList>
    </citation>
    <scope>NUCLEOTIDE SEQUENCE</scope>
    <source>
        <strain evidence="2">XJ19-11</strain>
    </source>
</reference>
<feature type="chain" id="PRO_5040875259" evidence="1">
    <location>
        <begin position="31"/>
        <end position="565"/>
    </location>
</feature>
<protein>
    <submittedName>
        <fullName evidence="2">Capsule assembly Wzi family protein</fullName>
    </submittedName>
</protein>
<dbReference type="Gene3D" id="2.40.160.130">
    <property type="entry name" value="Capsule assembly protein Wzi"/>
    <property type="match status" value="1"/>
</dbReference>
<name>A0A9X2P400_9BACT</name>
<dbReference type="EMBL" id="JANSUY010000007">
    <property type="protein sequence ID" value="MCR9015473.1"/>
    <property type="molecule type" value="Genomic_DNA"/>
</dbReference>
<feature type="signal peptide" evidence="1">
    <location>
        <begin position="1"/>
        <end position="30"/>
    </location>
</feature>
<comment type="caution">
    <text evidence="2">The sequence shown here is derived from an EMBL/GenBank/DDBJ whole genome shotgun (WGS) entry which is preliminary data.</text>
</comment>
<dbReference type="Pfam" id="PF14052">
    <property type="entry name" value="Caps_assemb_Wzi"/>
    <property type="match status" value="1"/>
</dbReference>
<evidence type="ECO:0000256" key="1">
    <source>
        <dbReference type="SAM" id="SignalP"/>
    </source>
</evidence>
<proteinExistence type="predicted"/>
<evidence type="ECO:0000313" key="2">
    <source>
        <dbReference type="EMBL" id="MCR9015473.1"/>
    </source>
</evidence>
<organism evidence="2 3">
    <name type="scientific">Aquiflexum gelatinilyticum</name>
    <dbReference type="NCBI Taxonomy" id="2961943"/>
    <lineage>
        <taxon>Bacteria</taxon>
        <taxon>Pseudomonadati</taxon>
        <taxon>Bacteroidota</taxon>
        <taxon>Cytophagia</taxon>
        <taxon>Cytophagales</taxon>
        <taxon>Cyclobacteriaceae</taxon>
        <taxon>Aquiflexum</taxon>
    </lineage>
</organism>
<dbReference type="InterPro" id="IPR026950">
    <property type="entry name" value="Caps_assemb_Wzi"/>
</dbReference>
<dbReference type="Proteomes" id="UP001142175">
    <property type="component" value="Unassembled WGS sequence"/>
</dbReference>
<evidence type="ECO:0000313" key="3">
    <source>
        <dbReference type="Proteomes" id="UP001142175"/>
    </source>
</evidence>
<keyword evidence="3" id="KW-1185">Reference proteome</keyword>
<sequence>MKNIFSKKYLYYLKIISLITLQFSFQSAFGQFIPAGTPLVEEFIRRNQIISDNTKSSFLLRPILLDQIDSSSNLVSFENSKNGVENFILPFQSITTFNSDRPYGRSDFGMIPNVGLQQYISGGIFVKWKFLNFQFQPEIVIAQNRAYKGFSDDFEQPILVDRFHYWNYDDSPERFGKNEFFEIWLGQSNFAINHGAFELGISSRNIWWGPGQWNSLTFSNNAKSFPHFSLNTTKPAKTFLGNFEGQVVVGKLKNSGLGPSQNQSLNDQYFDQFTGDWRYLNGITVSYNPKWIPGLFFGISRTFQQFNKNRGNTFDDFFPIFQVFQKEKFINSSNPTQIDEEARDQQATIFGRFYNVNAKFEIYFEYGRRDHAFNWREFLINPEHARAYLIGFKKLVALRKNNKFLQLRGEITHQQESVNRYIRYLGLGGDASWHTHYQVRGFVNHGQPLGVGIGTGSNIQTLEFAIVENFNKLGVIFERLENHQDFYYRAFGQQNEHQPWIDLSIGFLFDKRWENLLFSSRLQVINGKNYQWQLDEKSTPEFPKGENLLSLHSQISLVYFFNKQN</sequence>
<accession>A0A9X2P400</accession>
<dbReference type="RefSeq" id="WP_258423329.1">
    <property type="nucleotide sequence ID" value="NZ_JANSUY010000007.1"/>
</dbReference>
<keyword evidence="1" id="KW-0732">Signal</keyword>